<reference evidence="1" key="1">
    <citation type="submission" date="2020-01" db="EMBL/GenBank/DDBJ databases">
        <authorList>
            <person name="Rat A."/>
        </authorList>
    </citation>
    <scope>NUCLEOTIDE SEQUENCE</scope>
    <source>
        <strain evidence="1">LMG 31228</strain>
    </source>
</reference>
<gene>
    <name evidence="1" type="ORF">GXW74_25385</name>
</gene>
<sequence>MTQRNATLPDRQPDGASDRRWVVIGEDGRYVTLGRAVDPTEDELRDVERQLTGQGIGGWLAVMSSSPYGAVMPSLIMVRPLASPSGTWDAAEQACRALITAQRTAA</sequence>
<dbReference type="AlphaFoldDB" id="A0A9X9XJE9"/>
<evidence type="ECO:0000313" key="1">
    <source>
        <dbReference type="EMBL" id="MBR0683835.1"/>
    </source>
</evidence>
<protein>
    <submittedName>
        <fullName evidence="1">Uncharacterized protein</fullName>
    </submittedName>
</protein>
<dbReference type="Proteomes" id="UP001138709">
    <property type="component" value="Unassembled WGS sequence"/>
</dbReference>
<proteinExistence type="predicted"/>
<keyword evidence="2" id="KW-1185">Reference proteome</keyword>
<accession>A0A9X9XJE9</accession>
<dbReference type="EMBL" id="JAAEDL010000043">
    <property type="protein sequence ID" value="MBR0683835.1"/>
    <property type="molecule type" value="Genomic_DNA"/>
</dbReference>
<name>A0A9X9XJE9_9PROT</name>
<evidence type="ECO:0000313" key="2">
    <source>
        <dbReference type="Proteomes" id="UP001138709"/>
    </source>
</evidence>
<comment type="caution">
    <text evidence="1">The sequence shown here is derived from an EMBL/GenBank/DDBJ whole genome shotgun (WGS) entry which is preliminary data.</text>
</comment>
<organism evidence="1 2">
    <name type="scientific">Neoroseomonas eburnea</name>
    <dbReference type="NCBI Taxonomy" id="1346889"/>
    <lineage>
        <taxon>Bacteria</taxon>
        <taxon>Pseudomonadati</taxon>
        <taxon>Pseudomonadota</taxon>
        <taxon>Alphaproteobacteria</taxon>
        <taxon>Acetobacterales</taxon>
        <taxon>Acetobacteraceae</taxon>
        <taxon>Neoroseomonas</taxon>
    </lineage>
</organism>
<dbReference type="RefSeq" id="WP_211849398.1">
    <property type="nucleotide sequence ID" value="NZ_JAAEDL010000043.1"/>
</dbReference>
<reference evidence="1" key="2">
    <citation type="journal article" date="2021" name="Syst. Appl. Microbiol.">
        <title>Roseomonas hellenica sp. nov., isolated from roots of wild-growing Alkanna tinctoria.</title>
        <authorList>
            <person name="Rat A."/>
            <person name="Naranjo H.D."/>
            <person name="Lebbe L."/>
            <person name="Cnockaert M."/>
            <person name="Krigas N."/>
            <person name="Grigoriadou K."/>
            <person name="Maloupa E."/>
            <person name="Willems A."/>
        </authorList>
    </citation>
    <scope>NUCLEOTIDE SEQUENCE</scope>
    <source>
        <strain evidence="1">LMG 31228</strain>
    </source>
</reference>